<keyword evidence="2" id="KW-0677">Repeat</keyword>
<evidence type="ECO:0000313" key="5">
    <source>
        <dbReference type="EMBL" id="RYR45874.1"/>
    </source>
</evidence>
<dbReference type="PANTHER" id="PTHR45752">
    <property type="entry name" value="LEUCINE-RICH REPEAT-CONTAINING"/>
    <property type="match status" value="1"/>
</dbReference>
<dbReference type="AlphaFoldDB" id="A0A445C4N1"/>
<protein>
    <recommendedName>
        <fullName evidence="4">Disease resistance protein RPS4B/Roq1-like leucine-rich repeats domain-containing protein</fullName>
    </recommendedName>
</protein>
<dbReference type="PROSITE" id="PS51450">
    <property type="entry name" value="LRR"/>
    <property type="match status" value="1"/>
</dbReference>
<evidence type="ECO:0000256" key="3">
    <source>
        <dbReference type="ARBA" id="ARBA00022821"/>
    </source>
</evidence>
<proteinExistence type="predicted"/>
<dbReference type="InterPro" id="IPR011713">
    <property type="entry name" value="Leu-rich_rpt_3"/>
</dbReference>
<organism evidence="5 6">
    <name type="scientific">Arachis hypogaea</name>
    <name type="common">Peanut</name>
    <dbReference type="NCBI Taxonomy" id="3818"/>
    <lineage>
        <taxon>Eukaryota</taxon>
        <taxon>Viridiplantae</taxon>
        <taxon>Streptophyta</taxon>
        <taxon>Embryophyta</taxon>
        <taxon>Tracheophyta</taxon>
        <taxon>Spermatophyta</taxon>
        <taxon>Magnoliopsida</taxon>
        <taxon>eudicotyledons</taxon>
        <taxon>Gunneridae</taxon>
        <taxon>Pentapetalae</taxon>
        <taxon>rosids</taxon>
        <taxon>fabids</taxon>
        <taxon>Fabales</taxon>
        <taxon>Fabaceae</taxon>
        <taxon>Papilionoideae</taxon>
        <taxon>50 kb inversion clade</taxon>
        <taxon>dalbergioids sensu lato</taxon>
        <taxon>Dalbergieae</taxon>
        <taxon>Pterocarpus clade</taxon>
        <taxon>Arachis</taxon>
    </lineage>
</organism>
<dbReference type="InterPro" id="IPR058546">
    <property type="entry name" value="RPS4B/Roq1-like_LRR"/>
</dbReference>
<evidence type="ECO:0000256" key="2">
    <source>
        <dbReference type="ARBA" id="ARBA00022737"/>
    </source>
</evidence>
<dbReference type="Pfam" id="PF07725">
    <property type="entry name" value="LRR_3"/>
    <property type="match status" value="1"/>
</dbReference>
<reference evidence="5 6" key="1">
    <citation type="submission" date="2019-01" db="EMBL/GenBank/DDBJ databases">
        <title>Sequencing of cultivated peanut Arachis hypogaea provides insights into genome evolution and oil improvement.</title>
        <authorList>
            <person name="Chen X."/>
        </authorList>
    </citation>
    <scope>NUCLEOTIDE SEQUENCE [LARGE SCALE GENOMIC DNA]</scope>
    <source>
        <strain evidence="6">cv. Fuhuasheng</strain>
        <tissue evidence="5">Leaves</tissue>
    </source>
</reference>
<dbReference type="InterPro" id="IPR001611">
    <property type="entry name" value="Leu-rich_rpt"/>
</dbReference>
<keyword evidence="1" id="KW-0433">Leucine-rich repeat</keyword>
<evidence type="ECO:0000256" key="1">
    <source>
        <dbReference type="ARBA" id="ARBA00022614"/>
    </source>
</evidence>
<dbReference type="InterPro" id="IPR032675">
    <property type="entry name" value="LRR_dom_sf"/>
</dbReference>
<comment type="caution">
    <text evidence="5">The sequence shown here is derived from an EMBL/GenBank/DDBJ whole genome shotgun (WGS) entry which is preliminary data.</text>
</comment>
<keyword evidence="6" id="KW-1185">Reference proteome</keyword>
<dbReference type="Pfam" id="PF23286">
    <property type="entry name" value="LRR_13"/>
    <property type="match status" value="1"/>
</dbReference>
<evidence type="ECO:0000259" key="4">
    <source>
        <dbReference type="Pfam" id="PF23286"/>
    </source>
</evidence>
<dbReference type="Gene3D" id="3.80.10.10">
    <property type="entry name" value="Ribonuclease Inhibitor"/>
    <property type="match status" value="3"/>
</dbReference>
<dbReference type="Proteomes" id="UP000289738">
    <property type="component" value="Chromosome A07"/>
</dbReference>
<keyword evidence="3" id="KW-0611">Plant defense</keyword>
<name>A0A445C4N1_ARAHY</name>
<dbReference type="STRING" id="3818.A0A445C4N1"/>
<evidence type="ECO:0000313" key="6">
    <source>
        <dbReference type="Proteomes" id="UP000289738"/>
    </source>
</evidence>
<dbReference type="PANTHER" id="PTHR45752:SF195">
    <property type="entry name" value="LEUCINE-RICH REPEAT (LRR) FAMILY PROTEIN-RELATED"/>
    <property type="match status" value="1"/>
</dbReference>
<dbReference type="SMART" id="SM00369">
    <property type="entry name" value="LRR_TYP"/>
    <property type="match status" value="2"/>
</dbReference>
<feature type="domain" description="Disease resistance protein RPS4B/Roq1-like leucine-rich repeats" evidence="4">
    <location>
        <begin position="265"/>
        <end position="469"/>
    </location>
</feature>
<dbReference type="SUPFAM" id="SSF52058">
    <property type="entry name" value="L domain-like"/>
    <property type="match status" value="2"/>
</dbReference>
<dbReference type="InterPro" id="IPR050715">
    <property type="entry name" value="LRR-SigEffector_domain"/>
</dbReference>
<gene>
    <name evidence="5" type="ORF">Ahy_A07g031645</name>
</gene>
<dbReference type="InterPro" id="IPR003591">
    <property type="entry name" value="Leu-rich_rpt_typical-subtyp"/>
</dbReference>
<sequence length="714" mass="80941">MEAELIEEIVTTVWTRLQPKLPTFRDGLVNESTQGIVLELWHLHHEARWHPEGFSNMEILRLLILSSNLHLPLGLKCLSSGLKVLVWRECPLNALPLGVPLDELVRLEMPHSNLKQLWNGMQYFAKMKSIYLSHSLSLTSTPDFTGIPNLEILYLDECINLFEVHPSLGKHRKLVKVSLADCRNLKKLPRKLEMESLKCLDLHGCTNVRKLPEFGENMIHLEELDLRNIAIAELPPSLGHVTALRTLNLESCQNLICLPKTFGNLKSLTKLNICCCSNFSKLPENLNENEALEYLNASLTALREIPSSIVHLKNLMWLIIAGCKVQETSNSWNIIQPIAQIFGFKSYHPPISMSLVLPPSISGMRMLKELSLRNCNLHDGSIPYDLGCLSSLELLDLSKNNFVNLPDGCFSKLFKLAELYIYDCQSLVSLPDLPPNAAHVYLYNCPRLESLPKLPPTVQRVDACQSVSLKPLSDPEQIWSLLEAIDFEEVEDPDSSMKFSRFRPILEIPGTELPACFENDYFVPDKQFLEHFGIQFESAVSIILEIPESCSQSEFWGIAVCLVIEGNPESAPLQYYDGLYCFSQVHSANSEEKQEINIEDAEWIKWIPNYKCPHILMYYYPVNFWQHDENKVKLMFYAINNNGTGNKMMIEGGSSKKCSKIKKCGARLVSKMGAGCVQKTPNPYRKEGFPPTKIPKVTPEGMYVATAYATTRIR</sequence>
<accession>A0A445C4N1</accession>
<dbReference type="EMBL" id="SDMP01000007">
    <property type="protein sequence ID" value="RYR45874.1"/>
    <property type="molecule type" value="Genomic_DNA"/>
</dbReference>